<protein>
    <submittedName>
        <fullName evidence="1">Uncharacterized protein</fullName>
    </submittedName>
</protein>
<keyword evidence="2" id="KW-1185">Reference proteome</keyword>
<accession>A0A7W8E0D4</accession>
<dbReference type="Proteomes" id="UP000542353">
    <property type="component" value="Unassembled WGS sequence"/>
</dbReference>
<dbReference type="EMBL" id="JACHIH010000025">
    <property type="protein sequence ID" value="MBB5048782.1"/>
    <property type="molecule type" value="Genomic_DNA"/>
</dbReference>
<organism evidence="1 2">
    <name type="scientific">Rhodopseudomonas rhenobacensis</name>
    <dbReference type="NCBI Taxonomy" id="87461"/>
    <lineage>
        <taxon>Bacteria</taxon>
        <taxon>Pseudomonadati</taxon>
        <taxon>Pseudomonadota</taxon>
        <taxon>Alphaproteobacteria</taxon>
        <taxon>Hyphomicrobiales</taxon>
        <taxon>Nitrobacteraceae</taxon>
        <taxon>Rhodopseudomonas</taxon>
    </lineage>
</organism>
<dbReference type="AlphaFoldDB" id="A0A7W8E0D4"/>
<comment type="caution">
    <text evidence="1">The sequence shown here is derived from an EMBL/GenBank/DDBJ whole genome shotgun (WGS) entry which is preliminary data.</text>
</comment>
<proteinExistence type="predicted"/>
<reference evidence="1 2" key="1">
    <citation type="submission" date="2020-08" db="EMBL/GenBank/DDBJ databases">
        <title>Genomic Encyclopedia of Type Strains, Phase IV (KMG-IV): sequencing the most valuable type-strain genomes for metagenomic binning, comparative biology and taxonomic classification.</title>
        <authorList>
            <person name="Goeker M."/>
        </authorList>
    </citation>
    <scope>NUCLEOTIDE SEQUENCE [LARGE SCALE GENOMIC DNA]</scope>
    <source>
        <strain evidence="1 2">DSM 12706</strain>
    </source>
</reference>
<sequence length="74" mass="8495">MLAQQNLRTTGLETLDQAYDIAFDYLRLSGAIPEMFGVHELLLDTVVDLYYRGERNKIRLANKAISAFQNAFRN</sequence>
<name>A0A7W8E0D4_9BRAD</name>
<evidence type="ECO:0000313" key="1">
    <source>
        <dbReference type="EMBL" id="MBB5048782.1"/>
    </source>
</evidence>
<dbReference type="RefSeq" id="WP_184259859.1">
    <property type="nucleotide sequence ID" value="NZ_JACHIH010000025.1"/>
</dbReference>
<evidence type="ECO:0000313" key="2">
    <source>
        <dbReference type="Proteomes" id="UP000542353"/>
    </source>
</evidence>
<gene>
    <name evidence="1" type="ORF">HNR60_003552</name>
</gene>